<evidence type="ECO:0000313" key="2">
    <source>
        <dbReference type="Proteomes" id="UP001203423"/>
    </source>
</evidence>
<accession>A0ABT0LFY8</accession>
<gene>
    <name evidence="1" type="ORF">L2764_19305</name>
</gene>
<name>A0ABT0LFY8_9GAMM</name>
<reference evidence="1 2" key="1">
    <citation type="submission" date="2022-01" db="EMBL/GenBank/DDBJ databases">
        <title>Whole genome-based taxonomy of the Shewanellaceae.</title>
        <authorList>
            <person name="Martin-Rodriguez A.J."/>
        </authorList>
    </citation>
    <scope>NUCLEOTIDE SEQUENCE [LARGE SCALE GENOMIC DNA]</scope>
    <source>
        <strain evidence="1 2">DSM 17177</strain>
    </source>
</reference>
<sequence length="107" mass="11779">MISNQFTKQLKALCLLAKEAGNGFEKAAIFSATELFVANFLDRNAYCEDVNHRIQGIKYHINAALGYESANGYHSSSHTDWALLEIDALLSLTIDTTDKIVLISDVG</sequence>
<keyword evidence="2" id="KW-1185">Reference proteome</keyword>
<organism evidence="1 2">
    <name type="scientific">Shewanella surugensis</name>
    <dbReference type="NCBI Taxonomy" id="212020"/>
    <lineage>
        <taxon>Bacteria</taxon>
        <taxon>Pseudomonadati</taxon>
        <taxon>Pseudomonadota</taxon>
        <taxon>Gammaproteobacteria</taxon>
        <taxon>Alteromonadales</taxon>
        <taxon>Shewanellaceae</taxon>
        <taxon>Shewanella</taxon>
    </lineage>
</organism>
<dbReference type="Proteomes" id="UP001203423">
    <property type="component" value="Unassembled WGS sequence"/>
</dbReference>
<evidence type="ECO:0000313" key="1">
    <source>
        <dbReference type="EMBL" id="MCL1126575.1"/>
    </source>
</evidence>
<dbReference type="RefSeq" id="WP_248941990.1">
    <property type="nucleotide sequence ID" value="NZ_JAKIKS010000094.1"/>
</dbReference>
<protein>
    <submittedName>
        <fullName evidence="1">Uncharacterized protein</fullName>
    </submittedName>
</protein>
<proteinExistence type="predicted"/>
<comment type="caution">
    <text evidence="1">The sequence shown here is derived from an EMBL/GenBank/DDBJ whole genome shotgun (WGS) entry which is preliminary data.</text>
</comment>
<dbReference type="EMBL" id="JAKIKS010000094">
    <property type="protein sequence ID" value="MCL1126575.1"/>
    <property type="molecule type" value="Genomic_DNA"/>
</dbReference>